<dbReference type="GeneTree" id="ENSGT00390000003282"/>
<evidence type="ECO:0000313" key="5">
    <source>
        <dbReference type="Proteomes" id="UP000694580"/>
    </source>
</evidence>
<feature type="compositionally biased region" description="Basic and acidic residues" evidence="3">
    <location>
        <begin position="128"/>
        <end position="138"/>
    </location>
</feature>
<dbReference type="GeneID" id="114799481"/>
<feature type="region of interest" description="Disordered" evidence="3">
    <location>
        <begin position="125"/>
        <end position="145"/>
    </location>
</feature>
<dbReference type="PANTHER" id="PTHR17604:SF4">
    <property type="entry name" value="VESTIGIAL-LIKE 4 LIKE"/>
    <property type="match status" value="1"/>
</dbReference>
<dbReference type="AlphaFoldDB" id="A0AAY4ERA7"/>
<comment type="similarity">
    <text evidence="2">Belongs to the vestigial family.</text>
</comment>
<proteinExistence type="inferred from homology"/>
<protein>
    <recommendedName>
        <fullName evidence="6">Transcription cofactor vestigial-like protein 4</fullName>
    </recommendedName>
</protein>
<sequence length="274" mass="30394">MAVTNFHYITRMSSGFKVYILEGQPSLRSEDRYRPVTSDRMRVLPAHQIRRKNSSERGLTLEERRMKVHSRTIAGVVRRASVLSEPDSLGSSWSRTSSPATPTTPLSNVAFPSPVMDEPLALIKKPRRDNEVTEEKTRSSSISQIQSRPSVITCVSSTTKSSRRSENCCSHITVMSEQNCDHVEEHFKRSLGMDYHKATSQQQLSINVSVDDHFAKALGEKWHQLKASSSSCSSSPTSTSSSPPSSPSLANSPRFVQSPSSPTTSTQSLLWPIK</sequence>
<evidence type="ECO:0000313" key="4">
    <source>
        <dbReference type="Ensembl" id="ENSDCDP00010060195.1"/>
    </source>
</evidence>
<reference evidence="4 5" key="1">
    <citation type="submission" date="2020-06" db="EMBL/GenBank/DDBJ databases">
        <authorList>
            <consortium name="Wellcome Sanger Institute Data Sharing"/>
        </authorList>
    </citation>
    <scope>NUCLEOTIDE SEQUENCE [LARGE SCALE GENOMIC DNA]</scope>
</reference>
<dbReference type="SMART" id="SM00711">
    <property type="entry name" value="TDU"/>
    <property type="match status" value="2"/>
</dbReference>
<feature type="compositionally biased region" description="Low complexity" evidence="3">
    <location>
        <begin position="91"/>
        <end position="107"/>
    </location>
</feature>
<organism evidence="4 5">
    <name type="scientific">Denticeps clupeoides</name>
    <name type="common">denticle herring</name>
    <dbReference type="NCBI Taxonomy" id="299321"/>
    <lineage>
        <taxon>Eukaryota</taxon>
        <taxon>Metazoa</taxon>
        <taxon>Chordata</taxon>
        <taxon>Craniata</taxon>
        <taxon>Vertebrata</taxon>
        <taxon>Euteleostomi</taxon>
        <taxon>Actinopterygii</taxon>
        <taxon>Neopterygii</taxon>
        <taxon>Teleostei</taxon>
        <taxon>Clupei</taxon>
        <taxon>Clupeiformes</taxon>
        <taxon>Denticipitoidei</taxon>
        <taxon>Denticipitidae</taxon>
        <taxon>Denticeps</taxon>
    </lineage>
</organism>
<evidence type="ECO:0000256" key="3">
    <source>
        <dbReference type="SAM" id="MobiDB-lite"/>
    </source>
</evidence>
<feature type="compositionally biased region" description="Low complexity" evidence="3">
    <location>
        <begin position="228"/>
        <end position="243"/>
    </location>
</feature>
<dbReference type="InterPro" id="IPR006627">
    <property type="entry name" value="TDU_repeat"/>
</dbReference>
<feature type="region of interest" description="Disordered" evidence="3">
    <location>
        <begin position="86"/>
        <end position="112"/>
    </location>
</feature>
<dbReference type="Pfam" id="PF15245">
    <property type="entry name" value="VGLL4"/>
    <property type="match status" value="1"/>
</dbReference>
<dbReference type="Proteomes" id="UP000694580">
    <property type="component" value="Chromosome 11"/>
</dbReference>
<name>A0AAY4ERA7_9TELE</name>
<dbReference type="PANTHER" id="PTHR17604">
    <property type="entry name" value="TRANSCRIPTION COFACTOR VESTIGIAL-LIKE PROTEIN 4"/>
    <property type="match status" value="1"/>
</dbReference>
<feature type="compositionally biased region" description="Low complexity" evidence="3">
    <location>
        <begin position="257"/>
        <end position="268"/>
    </location>
</feature>
<dbReference type="Ensembl" id="ENSDCDT00010070930.1">
    <property type="protein sequence ID" value="ENSDCDP00010060195.1"/>
    <property type="gene ID" value="ENSDCDG00010033504.1"/>
</dbReference>
<gene>
    <name evidence="4" type="primary">vgll4l</name>
</gene>
<evidence type="ECO:0000256" key="1">
    <source>
        <dbReference type="ARBA" id="ARBA00002229"/>
    </source>
</evidence>
<comment type="function">
    <text evidence="1">May act as a specific coactivator for the mammalian TEFs.</text>
</comment>
<reference evidence="4" key="2">
    <citation type="submission" date="2025-08" db="UniProtKB">
        <authorList>
            <consortium name="Ensembl"/>
        </authorList>
    </citation>
    <scope>IDENTIFICATION</scope>
</reference>
<dbReference type="GO" id="GO:0045892">
    <property type="term" value="P:negative regulation of DNA-templated transcription"/>
    <property type="evidence" value="ECO:0007669"/>
    <property type="project" value="TreeGrafter"/>
</dbReference>
<evidence type="ECO:0000256" key="2">
    <source>
        <dbReference type="ARBA" id="ARBA00025784"/>
    </source>
</evidence>
<dbReference type="RefSeq" id="XP_028852003.1">
    <property type="nucleotide sequence ID" value="XM_028996170.1"/>
</dbReference>
<evidence type="ECO:0008006" key="6">
    <source>
        <dbReference type="Google" id="ProtNLM"/>
    </source>
</evidence>
<dbReference type="GO" id="GO:0001223">
    <property type="term" value="F:transcription coactivator binding"/>
    <property type="evidence" value="ECO:0007669"/>
    <property type="project" value="TreeGrafter"/>
</dbReference>
<keyword evidence="5" id="KW-1185">Reference proteome</keyword>
<feature type="region of interest" description="Disordered" evidence="3">
    <location>
        <begin position="228"/>
        <end position="274"/>
    </location>
</feature>
<dbReference type="InterPro" id="IPR028184">
    <property type="entry name" value="VGLL4"/>
</dbReference>
<accession>A0AAY4ERA7</accession>
<reference evidence="4" key="3">
    <citation type="submission" date="2025-09" db="UniProtKB">
        <authorList>
            <consortium name="Ensembl"/>
        </authorList>
    </citation>
    <scope>IDENTIFICATION</scope>
</reference>